<gene>
    <name evidence="1" type="ORF">Fcan01_18176</name>
</gene>
<evidence type="ECO:0000313" key="2">
    <source>
        <dbReference type="Proteomes" id="UP000198287"/>
    </source>
</evidence>
<dbReference type="InterPro" id="IPR038113">
    <property type="entry name" value="MITD1_C_sf"/>
</dbReference>
<sequence>MSTTISLTRNARKTPYSLLSLRSGRQVNRTRAEGKVVAINQKSIPFSSSIIFNEIRREKSSQQVDDFEAMFQNIESGYHVGHVMLFLERLNGQSLSFFKSSVDKITSLGCSKIYLFHSDVSGSEEDVHKIVDDKRNKDLSHHFEIVFCNYPQHAKSTCRSKKINTAWPPLPTIQSFITCRSPVMEEQTDINKVFFRHIHQNKEFSTFLDLFTEEVGQGARVVLICDPYMDELIQRELLRWFLNWIGSHSPRKVYFITKSSGNIAGDQTRNQFVLGERSVTRYNLGRGLHMLTYRPTDYNRNRELARHDFSHLRSLQCGIQKFEYEFKTELEATEKFRRFLAQESPALSSNFTL</sequence>
<protein>
    <submittedName>
        <fullName evidence="1">Uncharacterized protein</fullName>
    </submittedName>
</protein>
<evidence type="ECO:0000313" key="1">
    <source>
        <dbReference type="EMBL" id="OXA46729.1"/>
    </source>
</evidence>
<comment type="caution">
    <text evidence="1">The sequence shown here is derived from an EMBL/GenBank/DDBJ whole genome shotgun (WGS) entry which is preliminary data.</text>
</comment>
<dbReference type="Proteomes" id="UP000198287">
    <property type="component" value="Unassembled WGS sequence"/>
</dbReference>
<dbReference type="Gene3D" id="3.30.870.30">
    <property type="entry name" value="MITD, C-terminal phospholipase D-like domain"/>
    <property type="match status" value="1"/>
</dbReference>
<keyword evidence="2" id="KW-1185">Reference proteome</keyword>
<proteinExistence type="predicted"/>
<reference evidence="1 2" key="1">
    <citation type="submission" date="2015-12" db="EMBL/GenBank/DDBJ databases">
        <title>The genome of Folsomia candida.</title>
        <authorList>
            <person name="Faddeeva A."/>
            <person name="Derks M.F."/>
            <person name="Anvar Y."/>
            <person name="Smit S."/>
            <person name="Van Straalen N."/>
            <person name="Roelofs D."/>
        </authorList>
    </citation>
    <scope>NUCLEOTIDE SEQUENCE [LARGE SCALE GENOMIC DNA]</scope>
    <source>
        <strain evidence="1 2">VU population</strain>
        <tissue evidence="1">Whole body</tissue>
    </source>
</reference>
<organism evidence="1 2">
    <name type="scientific">Folsomia candida</name>
    <name type="common">Springtail</name>
    <dbReference type="NCBI Taxonomy" id="158441"/>
    <lineage>
        <taxon>Eukaryota</taxon>
        <taxon>Metazoa</taxon>
        <taxon>Ecdysozoa</taxon>
        <taxon>Arthropoda</taxon>
        <taxon>Hexapoda</taxon>
        <taxon>Collembola</taxon>
        <taxon>Entomobryomorpha</taxon>
        <taxon>Isotomoidea</taxon>
        <taxon>Isotomidae</taxon>
        <taxon>Proisotominae</taxon>
        <taxon>Folsomia</taxon>
    </lineage>
</organism>
<name>A0A226DNF0_FOLCA</name>
<dbReference type="EMBL" id="LNIX01000014">
    <property type="protein sequence ID" value="OXA46729.1"/>
    <property type="molecule type" value="Genomic_DNA"/>
</dbReference>
<dbReference type="AlphaFoldDB" id="A0A226DNF0"/>
<accession>A0A226DNF0</accession>